<proteinExistence type="predicted"/>
<accession>A0ABP2KFI5</accession>
<evidence type="ECO:0000313" key="2">
    <source>
        <dbReference type="Proteomes" id="UP000003612"/>
    </source>
</evidence>
<protein>
    <submittedName>
        <fullName evidence="1">Uncharacterized protein</fullName>
    </submittedName>
</protein>
<comment type="caution">
    <text evidence="1">The sequence shown here is derived from an EMBL/GenBank/DDBJ whole genome shotgun (WGS) entry which is preliminary data.</text>
</comment>
<organism evidence="1 2">
    <name type="scientific">Neisseria mucosa C102</name>
    <dbReference type="NCBI Taxonomy" id="435832"/>
    <lineage>
        <taxon>Bacteria</taxon>
        <taxon>Pseudomonadati</taxon>
        <taxon>Pseudomonadota</taxon>
        <taxon>Betaproteobacteria</taxon>
        <taxon>Neisseriales</taxon>
        <taxon>Neisseriaceae</taxon>
        <taxon>Neisseria</taxon>
    </lineage>
</organism>
<dbReference type="EMBL" id="ACRG01000001">
    <property type="protein sequence ID" value="EFV81610.1"/>
    <property type="molecule type" value="Genomic_DNA"/>
</dbReference>
<gene>
    <name evidence="1" type="ORF">HMPREF0604_00189</name>
</gene>
<keyword evidence="2" id="KW-1185">Reference proteome</keyword>
<dbReference type="RefSeq" id="WP_003745872.1">
    <property type="nucleotide sequence ID" value="NZ_GL635793.1"/>
</dbReference>
<evidence type="ECO:0000313" key="1">
    <source>
        <dbReference type="EMBL" id="EFV81610.1"/>
    </source>
</evidence>
<sequence>MANEKIEVGYRHIGTFANVDYHHKFLLYTDKMGQQYTISGWVGKEISPQLPLGKIHIETGLPKNIGLPYNAQNPDNFNNRKTAWYKSLDKEPISPQKQYRELIAEAPDLSAKWAEMVRNAQSKNNIYPYDYLRQNSNTLADTLLREAGFPEPEKDGIFQHLAPGSGNKLNKSLVPKDPEDPHISDIKDLSYLDEEKLRGNPQYTMQIQEETSHHVETAATTDNPKPQSKYEETMAMLQGLLNDTDGSYAKKLLADNPDKVASFNERVQQTLEEEWQQQLVAQENQNIQQEKQRGFSRSV</sequence>
<dbReference type="Proteomes" id="UP000003612">
    <property type="component" value="Unassembled WGS sequence"/>
</dbReference>
<reference evidence="1 2" key="1">
    <citation type="submission" date="2010-12" db="EMBL/GenBank/DDBJ databases">
        <title>The Genome Sequence of Neisseria mucosa strain C102.</title>
        <authorList>
            <consortium name="The Broad Institute Genome Sequencing Platform"/>
            <person name="Earl A."/>
            <person name="Ward D."/>
            <person name="Feldgarden M."/>
            <person name="Gevers D."/>
            <person name="Sibley C.D."/>
            <person name="Field T.R."/>
            <person name="Grinwis M."/>
            <person name="Eshaghurshan C.S."/>
            <person name="Surette M."/>
            <person name="Young S.K."/>
            <person name="Zeng Q."/>
            <person name="Gargeya S."/>
            <person name="Fitzgerald M."/>
            <person name="Haas B."/>
            <person name="Abouelleil A."/>
            <person name="Alvarado L."/>
            <person name="Arachchi H.M."/>
            <person name="Berlin A."/>
            <person name="Brown A."/>
            <person name="Chapman S.B."/>
            <person name="Chen Z."/>
            <person name="Dunbar C."/>
            <person name="Freedman E."/>
            <person name="Gearin G."/>
            <person name="Gellesch M."/>
            <person name="Goldberg J."/>
            <person name="Griggs A."/>
            <person name="Gujja S."/>
            <person name="Heilman E."/>
            <person name="Heiman D."/>
            <person name="Howarth C."/>
            <person name="Larson L."/>
            <person name="Lui A."/>
            <person name="MacDonald P.J.P."/>
            <person name="Mehta T."/>
            <person name="Montmayeur A."/>
            <person name="Murphy C."/>
            <person name="Neiman D."/>
            <person name="Pearson M."/>
            <person name="Priest M."/>
            <person name="Roberts A."/>
            <person name="Saif S."/>
            <person name="Shea T."/>
            <person name="Shenoy N."/>
            <person name="Sisk P."/>
            <person name="Stolte C."/>
            <person name="Sykes S."/>
            <person name="White J."/>
            <person name="Yandava C."/>
            <person name="Nusbaum C."/>
            <person name="Birren B."/>
        </authorList>
    </citation>
    <scope>NUCLEOTIDE SEQUENCE [LARGE SCALE GENOMIC DNA]</scope>
    <source>
        <strain evidence="1 2">C102</strain>
    </source>
</reference>
<name>A0ABP2KFI5_NEIMU</name>